<evidence type="ECO:0000256" key="9">
    <source>
        <dbReference type="ARBA" id="ARBA00023237"/>
    </source>
</evidence>
<accession>A0ABN0T3D4</accession>
<gene>
    <name evidence="16" type="ORF">GCM10008919_13160</name>
</gene>
<evidence type="ECO:0000259" key="15">
    <source>
        <dbReference type="Pfam" id="PF07715"/>
    </source>
</evidence>
<keyword evidence="2 10" id="KW-0813">Transport</keyword>
<sequence>MVRKKSQRSLRLLSYAISAWLALPAYTAWADDGTQGGGSVSTADIHVEVDAAQEEAKMESQQKTIITKEDIEKKQAKSVEDIIFSETGVSRTVDAMGRVGVSIRGAEPRHTLILVDGQPVLGDLAKYSGAADEVMRLGTENVERIEIIQGAASSKFGSDAIGGVVNIITKKATKEPGLQFNWEGLKTENDDGLPFSNFFLRADSGQMGKFRVGLSGSKREIMPVYASVARRKSGLSFDYGTRNFKPNALRYYGDTANVGLVGTYEPDTRNTFEFRLDHYAEDLIRDVKHSDSDLEPQQHFKRQANRNAYNIGWSGYNNVSDWTVELNSTNIKENDVSLINYEGHSAYEGKNELRYVDNVEHKQTDFKASMNTQLSDKHLLSFGFGITNESGEGSRLKSSPNTTTRHIDPWDYDKSLLVDKQDRLSRGEDDKNYVWSHIHDYAWKTGSSRIPEWDKEREYYNFGDAGSINPKITYEDFTKYQFQNGMLDYQMNYETFEYELHVGTHNIHSIARANLKADYDDFKSKLENEYKLRHGGTSYPGGNIVGDYFKKGIERADKNDQYTPTLNGKMFLEEYWERDQRITVGSGTINKQNFFVGDTWQISKNTMLFPILRVDHSNLFGTNLSGSIGMTHNVGGNSHLRFKTNVGTSYAEPGMGELWYNWEMYGSNPVGIGEAKMGWWWAGNPNLRPEKSVNLDMSVEGETKNTYARVGIFHNRIRDYMTVYYTGKVIDFAPQLKDEDKWMRAPDLIYSFKNIGRAEITGLEAEVRQKIGPHWNARLGYTYLHALNKSDPLMPNRLLDRPTHKIDIGISYEDKKTGWFAQLWGDYYVRMLDSNTLANGANYWTDYLDGSLAVNKKQEYQEKTFGIWNFMVQKKLSEDAMVYVGVNNIFNHRDDDRATQERVYRIGANFKFDTSGPKKSLLTNGATEMGEQEAALLSKFIMRPFDESKAMGVSLIGDYQWRWTAHGGTNRPQSTYTMDSSVSAAAVRNMHDADEHGFEQRLRVGADARVGENTNVRILGSLSGTQGIDPAHSQPDSKGLGKARLEQADVTQRMKKWDLSLGRLTEPMGVTGYWFGREYDGVRGVYTGKSSQVRLGFGTFKQSTGVADTAYTHLKYGTFYRPPTAAEFLGINKDVTDPYDLDQTTAQGNDDYAKAKAENDEAKTKNLSFYQQLKEVADDPSLTDAQKLEKGLDILRRMHKIVKTAYGADLNKETFTLTPSKGITTIYEVEDNFGNKKYVKLIGSDDQELNSSLAQVNAHDPAENARIQQLKEEVKKDLTFSLGDASSLRSDSSYLTAMGESHLSGAYTKVAEAWARYQLDQLKHDGAAIGDDGYGGKTWTQSGDTWTRHADSSPAANYHFNRIVSIVKKEPGYPVTYKNASNLVQNTYETNYTNIDANVESSQRLKLSTVAGAYWAALQKVVENAESGNKQPRSSLGDIVGNLIKTEGKILEKDNIPPIDKALFIQYRKQLRPDLGVTAWYLRSIGDKNYTTCIANGRGNDTHTFRQLANVFALGAQWQVGRKTTASFDYGYNFTRFGKYMNGVTMYDHPARTDIFTPKGRSMGSAPKFWTVRLDIGRADTDIAGTWNAFVDYKHFEHGSFFGGNGTGYLPDRYLDGIQSFTIGGGYVPAENWLVELFYTFDAKGTNRRDTLHGSEKFKLGNYTRAQVTYRF</sequence>
<feature type="domain" description="TonB-dependent receptor-like beta-barrel" evidence="14">
    <location>
        <begin position="453"/>
        <end position="889"/>
    </location>
</feature>
<dbReference type="RefSeq" id="WP_304986996.1">
    <property type="nucleotide sequence ID" value="NZ_BAAACR010000008.1"/>
</dbReference>
<evidence type="ECO:0000256" key="6">
    <source>
        <dbReference type="ARBA" id="ARBA00023077"/>
    </source>
</evidence>
<keyword evidence="5 13" id="KW-0732">Signal</keyword>
<comment type="caution">
    <text evidence="16">The sequence shown here is derived from an EMBL/GenBank/DDBJ whole genome shotgun (WGS) entry which is preliminary data.</text>
</comment>
<organism evidence="16 17">
    <name type="scientific">Selenomonas dianae</name>
    <dbReference type="NCBI Taxonomy" id="135079"/>
    <lineage>
        <taxon>Bacteria</taxon>
        <taxon>Bacillati</taxon>
        <taxon>Bacillota</taxon>
        <taxon>Negativicutes</taxon>
        <taxon>Selenomonadales</taxon>
        <taxon>Selenomonadaceae</taxon>
        <taxon>Selenomonas</taxon>
    </lineage>
</organism>
<comment type="similarity">
    <text evidence="10 11">Belongs to the TonB-dependent receptor family.</text>
</comment>
<evidence type="ECO:0000256" key="8">
    <source>
        <dbReference type="ARBA" id="ARBA00023170"/>
    </source>
</evidence>
<evidence type="ECO:0000256" key="4">
    <source>
        <dbReference type="ARBA" id="ARBA00022692"/>
    </source>
</evidence>
<dbReference type="EMBL" id="BAAACR010000008">
    <property type="protein sequence ID" value="GAA0211190.1"/>
    <property type="molecule type" value="Genomic_DNA"/>
</dbReference>
<evidence type="ECO:0000256" key="5">
    <source>
        <dbReference type="ARBA" id="ARBA00022729"/>
    </source>
</evidence>
<evidence type="ECO:0000259" key="14">
    <source>
        <dbReference type="Pfam" id="PF00593"/>
    </source>
</evidence>
<keyword evidence="4 10" id="KW-0812">Transmembrane</keyword>
<evidence type="ECO:0000256" key="12">
    <source>
        <dbReference type="SAM" id="MobiDB-lite"/>
    </source>
</evidence>
<evidence type="ECO:0000256" key="2">
    <source>
        <dbReference type="ARBA" id="ARBA00022448"/>
    </source>
</evidence>
<evidence type="ECO:0000256" key="13">
    <source>
        <dbReference type="SAM" id="SignalP"/>
    </source>
</evidence>
<dbReference type="PANTHER" id="PTHR30069:SF29">
    <property type="entry name" value="HEMOGLOBIN AND HEMOGLOBIN-HAPTOGLOBIN-BINDING PROTEIN 1-RELATED"/>
    <property type="match status" value="1"/>
</dbReference>
<evidence type="ECO:0000256" key="7">
    <source>
        <dbReference type="ARBA" id="ARBA00023136"/>
    </source>
</evidence>
<dbReference type="Pfam" id="PF00593">
    <property type="entry name" value="TonB_dep_Rec_b-barrel"/>
    <property type="match status" value="1"/>
</dbReference>
<keyword evidence="6 11" id="KW-0798">TonB box</keyword>
<name>A0ABN0T3D4_9FIRM</name>
<dbReference type="InterPro" id="IPR000531">
    <property type="entry name" value="Beta-barrel_TonB"/>
</dbReference>
<feature type="region of interest" description="Disordered" evidence="12">
    <location>
        <begin position="1021"/>
        <end position="1040"/>
    </location>
</feature>
<dbReference type="PROSITE" id="PS52016">
    <property type="entry name" value="TONB_DEPENDENT_REC_3"/>
    <property type="match status" value="1"/>
</dbReference>
<comment type="subcellular location">
    <subcellularLocation>
        <location evidence="1 10">Cell outer membrane</location>
        <topology evidence="1 10">Multi-pass membrane protein</topology>
    </subcellularLocation>
</comment>
<reference evidence="16 17" key="1">
    <citation type="journal article" date="2019" name="Int. J. Syst. Evol. Microbiol.">
        <title>The Global Catalogue of Microorganisms (GCM) 10K type strain sequencing project: providing services to taxonomists for standard genome sequencing and annotation.</title>
        <authorList>
            <consortium name="The Broad Institute Genomics Platform"/>
            <consortium name="The Broad Institute Genome Sequencing Center for Infectious Disease"/>
            <person name="Wu L."/>
            <person name="Ma J."/>
        </authorList>
    </citation>
    <scope>NUCLEOTIDE SEQUENCE [LARGE SCALE GENOMIC DNA]</scope>
    <source>
        <strain evidence="16 17">JCM 8542</strain>
    </source>
</reference>
<dbReference type="PANTHER" id="PTHR30069">
    <property type="entry name" value="TONB-DEPENDENT OUTER MEMBRANE RECEPTOR"/>
    <property type="match status" value="1"/>
</dbReference>
<keyword evidence="9 10" id="KW-0998">Cell outer membrane</keyword>
<proteinExistence type="inferred from homology"/>
<evidence type="ECO:0008006" key="18">
    <source>
        <dbReference type="Google" id="ProtNLM"/>
    </source>
</evidence>
<keyword evidence="8" id="KW-0675">Receptor</keyword>
<dbReference type="Gene3D" id="2.170.130.10">
    <property type="entry name" value="TonB-dependent receptor, plug domain"/>
    <property type="match status" value="1"/>
</dbReference>
<feature type="signal peptide" evidence="13">
    <location>
        <begin position="1"/>
        <end position="30"/>
    </location>
</feature>
<dbReference type="InterPro" id="IPR036942">
    <property type="entry name" value="Beta-barrel_TonB_sf"/>
</dbReference>
<evidence type="ECO:0000256" key="11">
    <source>
        <dbReference type="RuleBase" id="RU003357"/>
    </source>
</evidence>
<evidence type="ECO:0000256" key="10">
    <source>
        <dbReference type="PROSITE-ProRule" id="PRU01360"/>
    </source>
</evidence>
<keyword evidence="7 10" id="KW-0472">Membrane</keyword>
<dbReference type="Gene3D" id="2.40.170.20">
    <property type="entry name" value="TonB-dependent receptor, beta-barrel domain"/>
    <property type="match status" value="1"/>
</dbReference>
<dbReference type="InterPro" id="IPR037066">
    <property type="entry name" value="Plug_dom_sf"/>
</dbReference>
<dbReference type="SUPFAM" id="SSF56935">
    <property type="entry name" value="Porins"/>
    <property type="match status" value="1"/>
</dbReference>
<evidence type="ECO:0000256" key="1">
    <source>
        <dbReference type="ARBA" id="ARBA00004571"/>
    </source>
</evidence>
<keyword evidence="17" id="KW-1185">Reference proteome</keyword>
<dbReference type="Pfam" id="PF07715">
    <property type="entry name" value="Plug"/>
    <property type="match status" value="1"/>
</dbReference>
<evidence type="ECO:0000313" key="17">
    <source>
        <dbReference type="Proteomes" id="UP001500399"/>
    </source>
</evidence>
<feature type="chain" id="PRO_5045625776" description="TonB-dependent receptor plug domain protein" evidence="13">
    <location>
        <begin position="31"/>
        <end position="1672"/>
    </location>
</feature>
<evidence type="ECO:0000256" key="3">
    <source>
        <dbReference type="ARBA" id="ARBA00022452"/>
    </source>
</evidence>
<protein>
    <recommendedName>
        <fullName evidence="18">TonB-dependent receptor plug domain protein</fullName>
    </recommendedName>
</protein>
<dbReference type="Proteomes" id="UP001500399">
    <property type="component" value="Unassembled WGS sequence"/>
</dbReference>
<feature type="domain" description="TonB-dependent receptor plug" evidence="15">
    <location>
        <begin position="60"/>
        <end position="164"/>
    </location>
</feature>
<dbReference type="InterPro" id="IPR039426">
    <property type="entry name" value="TonB-dep_rcpt-like"/>
</dbReference>
<keyword evidence="3 10" id="KW-1134">Transmembrane beta strand</keyword>
<dbReference type="InterPro" id="IPR012910">
    <property type="entry name" value="Plug_dom"/>
</dbReference>
<evidence type="ECO:0000313" key="16">
    <source>
        <dbReference type="EMBL" id="GAA0211190.1"/>
    </source>
</evidence>